<protein>
    <recommendedName>
        <fullName evidence="4">Glycine-rich protein</fullName>
    </recommendedName>
</protein>
<keyword evidence="3" id="KW-1185">Reference proteome</keyword>
<dbReference type="EMBL" id="PDCK01000041">
    <property type="protein sequence ID" value="PRQ42492.1"/>
    <property type="molecule type" value="Genomic_DNA"/>
</dbReference>
<accession>A0A2P6R7W2</accession>
<sequence>MERVSKVLLMILTVVAVILALGVEARVMKTKEQVEHPQNFYGGAGGAFFPGSGPGFATGIGFSPSGFCTLPGGCVPTTGGFPTIPGGSIGTGGGGSVPMIPHD</sequence>
<comment type="caution">
    <text evidence="2">The sequence shown here is derived from an EMBL/GenBank/DDBJ whole genome shotgun (WGS) entry which is preliminary data.</text>
</comment>
<name>A0A2P6R7W2_ROSCH</name>
<organism evidence="2 3">
    <name type="scientific">Rosa chinensis</name>
    <name type="common">China rose</name>
    <dbReference type="NCBI Taxonomy" id="74649"/>
    <lineage>
        <taxon>Eukaryota</taxon>
        <taxon>Viridiplantae</taxon>
        <taxon>Streptophyta</taxon>
        <taxon>Embryophyta</taxon>
        <taxon>Tracheophyta</taxon>
        <taxon>Spermatophyta</taxon>
        <taxon>Magnoliopsida</taxon>
        <taxon>eudicotyledons</taxon>
        <taxon>Gunneridae</taxon>
        <taxon>Pentapetalae</taxon>
        <taxon>rosids</taxon>
        <taxon>fabids</taxon>
        <taxon>Rosales</taxon>
        <taxon>Rosaceae</taxon>
        <taxon>Rosoideae</taxon>
        <taxon>Rosoideae incertae sedis</taxon>
        <taxon>Rosa</taxon>
    </lineage>
</organism>
<gene>
    <name evidence="2" type="ORF">RchiOBHm_Chr3g0458221</name>
</gene>
<dbReference type="AlphaFoldDB" id="A0A2P6R7W2"/>
<feature type="signal peptide" evidence="1">
    <location>
        <begin position="1"/>
        <end position="25"/>
    </location>
</feature>
<dbReference type="Proteomes" id="UP000238479">
    <property type="component" value="Chromosome 3"/>
</dbReference>
<dbReference type="OMA" id="KSHDENG"/>
<evidence type="ECO:0000313" key="3">
    <source>
        <dbReference type="Proteomes" id="UP000238479"/>
    </source>
</evidence>
<evidence type="ECO:0000313" key="2">
    <source>
        <dbReference type="EMBL" id="PRQ42492.1"/>
    </source>
</evidence>
<feature type="chain" id="PRO_5015119613" description="Glycine-rich protein" evidence="1">
    <location>
        <begin position="26"/>
        <end position="103"/>
    </location>
</feature>
<proteinExistence type="predicted"/>
<keyword evidence="1" id="KW-0732">Signal</keyword>
<evidence type="ECO:0008006" key="4">
    <source>
        <dbReference type="Google" id="ProtNLM"/>
    </source>
</evidence>
<evidence type="ECO:0000256" key="1">
    <source>
        <dbReference type="SAM" id="SignalP"/>
    </source>
</evidence>
<dbReference type="Gramene" id="PRQ42492">
    <property type="protein sequence ID" value="PRQ42492"/>
    <property type="gene ID" value="RchiOBHm_Chr3g0458221"/>
</dbReference>
<reference evidence="2 3" key="1">
    <citation type="journal article" date="2018" name="Nat. Genet.">
        <title>The Rosa genome provides new insights in the design of modern roses.</title>
        <authorList>
            <person name="Bendahmane M."/>
        </authorList>
    </citation>
    <scope>NUCLEOTIDE SEQUENCE [LARGE SCALE GENOMIC DNA]</scope>
    <source>
        <strain evidence="3">cv. Old Blush</strain>
    </source>
</reference>